<feature type="transmembrane region" description="Helical" evidence="9">
    <location>
        <begin position="150"/>
        <end position="173"/>
    </location>
</feature>
<keyword evidence="8 9" id="KW-0472">Membrane</keyword>
<evidence type="ECO:0000313" key="12">
    <source>
        <dbReference type="Proteomes" id="UP001272242"/>
    </source>
</evidence>
<evidence type="ECO:0000259" key="10">
    <source>
        <dbReference type="PROSITE" id="PS51012"/>
    </source>
</evidence>
<evidence type="ECO:0000256" key="6">
    <source>
        <dbReference type="ARBA" id="ARBA00022692"/>
    </source>
</evidence>
<dbReference type="RefSeq" id="WP_320684871.1">
    <property type="nucleotide sequence ID" value="NZ_JAXBLV010000002.1"/>
</dbReference>
<dbReference type="EMBL" id="JAXBLV010000002">
    <property type="protein sequence ID" value="MDY3557853.1"/>
    <property type="molecule type" value="Genomic_DNA"/>
</dbReference>
<evidence type="ECO:0000313" key="11">
    <source>
        <dbReference type="EMBL" id="MDY3557853.1"/>
    </source>
</evidence>
<reference evidence="12" key="1">
    <citation type="journal article" date="2023" name="Mar. Drugs">
        <title>Gemmata algarum, a Novel Planctomycete Isolated from an Algal Mat, Displays Antimicrobial Activity.</title>
        <authorList>
            <person name="Kumar G."/>
            <person name="Kallscheuer N."/>
            <person name="Kashif M."/>
            <person name="Ahamad S."/>
            <person name="Jagadeeshwari U."/>
            <person name="Pannikurungottu S."/>
            <person name="Haufschild T."/>
            <person name="Kabuu M."/>
            <person name="Sasikala C."/>
            <person name="Jogler C."/>
            <person name="Ramana C."/>
        </authorList>
    </citation>
    <scope>NUCLEOTIDE SEQUENCE [LARGE SCALE GENOMIC DNA]</scope>
    <source>
        <strain evidence="12">JC673</strain>
    </source>
</reference>
<feature type="transmembrane region" description="Helical" evidence="9">
    <location>
        <begin position="241"/>
        <end position="261"/>
    </location>
</feature>
<feature type="transmembrane region" description="Helical" evidence="9">
    <location>
        <begin position="185"/>
        <end position="207"/>
    </location>
</feature>
<evidence type="ECO:0000256" key="5">
    <source>
        <dbReference type="ARBA" id="ARBA00022519"/>
    </source>
</evidence>
<dbReference type="InterPro" id="IPR013525">
    <property type="entry name" value="ABC2_TM"/>
</dbReference>
<evidence type="ECO:0000256" key="4">
    <source>
        <dbReference type="ARBA" id="ARBA00022475"/>
    </source>
</evidence>
<comment type="caution">
    <text evidence="11">The sequence shown here is derived from an EMBL/GenBank/DDBJ whole genome shotgun (WGS) entry which is preliminary data.</text>
</comment>
<evidence type="ECO:0000256" key="2">
    <source>
        <dbReference type="ARBA" id="ARBA00007783"/>
    </source>
</evidence>
<keyword evidence="6 9" id="KW-0812">Transmembrane</keyword>
<dbReference type="PANTHER" id="PTHR30413:SF8">
    <property type="entry name" value="TRANSPORT PERMEASE PROTEIN"/>
    <property type="match status" value="1"/>
</dbReference>
<dbReference type="InterPro" id="IPR047817">
    <property type="entry name" value="ABC2_TM_bact-type"/>
</dbReference>
<keyword evidence="12" id="KW-1185">Reference proteome</keyword>
<gene>
    <name evidence="11" type="ORF">R5W23_003118</name>
</gene>
<feature type="transmembrane region" description="Helical" evidence="9">
    <location>
        <begin position="117"/>
        <end position="144"/>
    </location>
</feature>
<proteinExistence type="inferred from homology"/>
<accession>A0ABU5ER93</accession>
<feature type="transmembrane region" description="Helical" evidence="9">
    <location>
        <begin position="42"/>
        <end position="66"/>
    </location>
</feature>
<name>A0ABU5ER93_9BACT</name>
<comment type="similarity">
    <text evidence="2 9">Belongs to the ABC-2 integral membrane protein family.</text>
</comment>
<evidence type="ECO:0000256" key="7">
    <source>
        <dbReference type="ARBA" id="ARBA00022989"/>
    </source>
</evidence>
<feature type="domain" description="ABC transmembrane type-2" evidence="10">
    <location>
        <begin position="43"/>
        <end position="264"/>
    </location>
</feature>
<dbReference type="Pfam" id="PF01061">
    <property type="entry name" value="ABC2_membrane"/>
    <property type="match status" value="1"/>
</dbReference>
<keyword evidence="5" id="KW-0997">Cell inner membrane</keyword>
<dbReference type="PROSITE" id="PS51012">
    <property type="entry name" value="ABC_TM2"/>
    <property type="match status" value="1"/>
</dbReference>
<sequence>MSRTVIRAGRTERQYWRDLWRFRELLFLLAWRDVSVRYKQTVIGVAWAVIRPLATTAVMVVVFGGVAQLPSGGAPYPLLVLSGMLGWQLFASGFSAASESLVGNGNLISKVYFPRLVVPLSAVAVSLIDFLVTLPVLLGLMVWYGTDVTWRLALLPLFVALAAVAAVAVGVWLAALNVRFRDVRFVIPFVLQFGVYISPVGFGLGAVPEQYRWLFVLNPAVGLIEGFRWALLGQACEQTPYAVAVTVAATGATLAAGVRYFRRTEKTFADRI</sequence>
<dbReference type="PANTHER" id="PTHR30413">
    <property type="entry name" value="INNER MEMBRANE TRANSPORT PERMEASE"/>
    <property type="match status" value="1"/>
</dbReference>
<feature type="transmembrane region" description="Helical" evidence="9">
    <location>
        <begin position="78"/>
        <end position="97"/>
    </location>
</feature>
<dbReference type="Proteomes" id="UP001272242">
    <property type="component" value="Unassembled WGS sequence"/>
</dbReference>
<protein>
    <recommendedName>
        <fullName evidence="9">Transport permease protein</fullName>
    </recommendedName>
</protein>
<organism evidence="11 12">
    <name type="scientific">Gemmata algarum</name>
    <dbReference type="NCBI Taxonomy" id="2975278"/>
    <lineage>
        <taxon>Bacteria</taxon>
        <taxon>Pseudomonadati</taxon>
        <taxon>Planctomycetota</taxon>
        <taxon>Planctomycetia</taxon>
        <taxon>Gemmatales</taxon>
        <taxon>Gemmataceae</taxon>
        <taxon>Gemmata</taxon>
    </lineage>
</organism>
<evidence type="ECO:0000256" key="9">
    <source>
        <dbReference type="RuleBase" id="RU361157"/>
    </source>
</evidence>
<keyword evidence="4 9" id="KW-1003">Cell membrane</keyword>
<evidence type="ECO:0000256" key="3">
    <source>
        <dbReference type="ARBA" id="ARBA00022448"/>
    </source>
</evidence>
<evidence type="ECO:0000256" key="8">
    <source>
        <dbReference type="ARBA" id="ARBA00023136"/>
    </source>
</evidence>
<keyword evidence="3 9" id="KW-0813">Transport</keyword>
<evidence type="ECO:0000256" key="1">
    <source>
        <dbReference type="ARBA" id="ARBA00004429"/>
    </source>
</evidence>
<keyword evidence="7 9" id="KW-1133">Transmembrane helix</keyword>
<comment type="subcellular location">
    <subcellularLocation>
        <location evidence="1">Cell inner membrane</location>
        <topology evidence="1">Multi-pass membrane protein</topology>
    </subcellularLocation>
    <subcellularLocation>
        <location evidence="9">Cell membrane</location>
        <topology evidence="9">Multi-pass membrane protein</topology>
    </subcellularLocation>
</comment>